<feature type="transmembrane region" description="Helical" evidence="5">
    <location>
        <begin position="30"/>
        <end position="53"/>
    </location>
</feature>
<dbReference type="OrthoDB" id="2004788at2"/>
<gene>
    <name evidence="7" type="ORF">QH73_0005570</name>
</gene>
<evidence type="ECO:0000256" key="2">
    <source>
        <dbReference type="ARBA" id="ARBA00022692"/>
    </source>
</evidence>
<name>A0A9X5E2Z9_9CYAN</name>
<evidence type="ECO:0000313" key="8">
    <source>
        <dbReference type="Proteomes" id="UP000031532"/>
    </source>
</evidence>
<dbReference type="AlphaFoldDB" id="A0A9X5E2Z9"/>
<dbReference type="EMBL" id="JTJC03000001">
    <property type="protein sequence ID" value="NHC34134.1"/>
    <property type="molecule type" value="Genomic_DNA"/>
</dbReference>
<dbReference type="PANTHER" id="PTHR21016">
    <property type="entry name" value="BETA-AMYLOID BINDING PROTEIN-RELATED"/>
    <property type="match status" value="1"/>
</dbReference>
<evidence type="ECO:0000256" key="1">
    <source>
        <dbReference type="ARBA" id="ARBA00004141"/>
    </source>
</evidence>
<protein>
    <submittedName>
        <fullName evidence="7">NINE protein</fullName>
    </submittedName>
</protein>
<keyword evidence="2 5" id="KW-0812">Transmembrane</keyword>
<dbReference type="InterPro" id="IPR050932">
    <property type="entry name" value="TM2D1-3-like"/>
</dbReference>
<proteinExistence type="predicted"/>
<dbReference type="GO" id="GO:0016020">
    <property type="term" value="C:membrane"/>
    <property type="evidence" value="ECO:0007669"/>
    <property type="project" value="UniProtKB-SubCell"/>
</dbReference>
<evidence type="ECO:0000256" key="5">
    <source>
        <dbReference type="SAM" id="Phobius"/>
    </source>
</evidence>
<comment type="subcellular location">
    <subcellularLocation>
        <location evidence="1">Membrane</location>
        <topology evidence="1">Multi-pass membrane protein</topology>
    </subcellularLocation>
</comment>
<evidence type="ECO:0000259" key="6">
    <source>
        <dbReference type="Pfam" id="PF05154"/>
    </source>
</evidence>
<dbReference type="InterPro" id="IPR007829">
    <property type="entry name" value="TM2"/>
</dbReference>
<keyword evidence="8" id="KW-1185">Reference proteome</keyword>
<organism evidence="7 8">
    <name type="scientific">Scytonema millei VB511283</name>
    <dbReference type="NCBI Taxonomy" id="1245923"/>
    <lineage>
        <taxon>Bacteria</taxon>
        <taxon>Bacillati</taxon>
        <taxon>Cyanobacteriota</taxon>
        <taxon>Cyanophyceae</taxon>
        <taxon>Nostocales</taxon>
        <taxon>Scytonemataceae</taxon>
        <taxon>Scytonema</taxon>
    </lineage>
</organism>
<comment type="caution">
    <text evidence="7">The sequence shown here is derived from an EMBL/GenBank/DDBJ whole genome shotgun (WGS) entry which is preliminary data.</text>
</comment>
<dbReference type="PANTHER" id="PTHR21016:SF25">
    <property type="entry name" value="TM2 DOMAIN-CONTAINING PROTEIN DDB_G0277895-RELATED"/>
    <property type="match status" value="1"/>
</dbReference>
<evidence type="ECO:0000313" key="7">
    <source>
        <dbReference type="EMBL" id="NHC34134.1"/>
    </source>
</evidence>
<keyword evidence="3 5" id="KW-1133">Transmembrane helix</keyword>
<evidence type="ECO:0000256" key="3">
    <source>
        <dbReference type="ARBA" id="ARBA00022989"/>
    </source>
</evidence>
<sequence length="159" mass="17150">MNKTSSSYILWLGCLLQVYGLHRFYNGKIATGLLWLFTFGLFGVGQLIDLFLIPDMVDDYNAKLRAKMGLSAAGIPLSDPVVATQTIQVNPKEQLMVKLLKAAAVHGGKLSVTQGVMDTGASFAQVEAALKEMVKSGYVGVDNHPATGVVVYKFLELPS</sequence>
<feature type="domain" description="TM2" evidence="6">
    <location>
        <begin position="8"/>
        <end position="51"/>
    </location>
</feature>
<dbReference type="Proteomes" id="UP000031532">
    <property type="component" value="Unassembled WGS sequence"/>
</dbReference>
<dbReference type="RefSeq" id="WP_039715543.1">
    <property type="nucleotide sequence ID" value="NZ_JTJC03000001.1"/>
</dbReference>
<reference evidence="7 8" key="1">
    <citation type="journal article" date="2015" name="Genome Announc.">
        <title>Draft Genome Sequence of the Terrestrial Cyanobacterium Scytonema millei VB511283, Isolated from Eastern India.</title>
        <authorList>
            <person name="Sen D."/>
            <person name="Chandrababunaidu M.M."/>
            <person name="Singh D."/>
            <person name="Sanghi N."/>
            <person name="Ghorai A."/>
            <person name="Mishra G.P."/>
            <person name="Madduluri M."/>
            <person name="Adhikary S.P."/>
            <person name="Tripathy S."/>
        </authorList>
    </citation>
    <scope>NUCLEOTIDE SEQUENCE [LARGE SCALE GENOMIC DNA]</scope>
    <source>
        <strain evidence="7 8">VB511283</strain>
    </source>
</reference>
<dbReference type="Pfam" id="PF05154">
    <property type="entry name" value="TM2"/>
    <property type="match status" value="1"/>
</dbReference>
<keyword evidence="4 5" id="KW-0472">Membrane</keyword>
<accession>A0A9X5E2Z9</accession>
<evidence type="ECO:0000256" key="4">
    <source>
        <dbReference type="ARBA" id="ARBA00023136"/>
    </source>
</evidence>